<dbReference type="AlphaFoldDB" id="A0A2V0PPR6"/>
<accession>A0A2V0PPR6</accession>
<name>A0A2V0PPR6_9CHLO</name>
<dbReference type="OrthoDB" id="555052at2759"/>
<sequence length="119" mass="11835">MLSSSRAALATGLRGLSGLAGPASSGRAQQAVAGYAAAAGGGDAGAAASEPQEEGALDELAQRVTPSKKAAMLKVLSTPRRKLKPQGGVAELLAPGNSISDPAYSVKDPVYFRDAANAK</sequence>
<comment type="caution">
    <text evidence="2">The sequence shown here is derived from an EMBL/GenBank/DDBJ whole genome shotgun (WGS) entry which is preliminary data.</text>
</comment>
<feature type="region of interest" description="Disordered" evidence="1">
    <location>
        <begin position="40"/>
        <end position="63"/>
    </location>
</feature>
<evidence type="ECO:0000256" key="1">
    <source>
        <dbReference type="SAM" id="MobiDB-lite"/>
    </source>
</evidence>
<keyword evidence="3" id="KW-1185">Reference proteome</keyword>
<proteinExistence type="predicted"/>
<evidence type="ECO:0000313" key="2">
    <source>
        <dbReference type="EMBL" id="GBF99185.1"/>
    </source>
</evidence>
<dbReference type="InParanoid" id="A0A2V0PPR6"/>
<organism evidence="2 3">
    <name type="scientific">Raphidocelis subcapitata</name>
    <dbReference type="NCBI Taxonomy" id="307507"/>
    <lineage>
        <taxon>Eukaryota</taxon>
        <taxon>Viridiplantae</taxon>
        <taxon>Chlorophyta</taxon>
        <taxon>core chlorophytes</taxon>
        <taxon>Chlorophyceae</taxon>
        <taxon>CS clade</taxon>
        <taxon>Sphaeropleales</taxon>
        <taxon>Selenastraceae</taxon>
        <taxon>Raphidocelis</taxon>
    </lineage>
</organism>
<evidence type="ECO:0000313" key="3">
    <source>
        <dbReference type="Proteomes" id="UP000247498"/>
    </source>
</evidence>
<dbReference type="EMBL" id="BDRX01000148">
    <property type="protein sequence ID" value="GBF99185.1"/>
    <property type="molecule type" value="Genomic_DNA"/>
</dbReference>
<gene>
    <name evidence="2" type="ORF">Rsub_11630</name>
</gene>
<dbReference type="Proteomes" id="UP000247498">
    <property type="component" value="Unassembled WGS sequence"/>
</dbReference>
<reference evidence="2 3" key="1">
    <citation type="journal article" date="2018" name="Sci. Rep.">
        <title>Raphidocelis subcapitata (=Pseudokirchneriella subcapitata) provides an insight into genome evolution and environmental adaptations in the Sphaeropleales.</title>
        <authorList>
            <person name="Suzuki S."/>
            <person name="Yamaguchi H."/>
            <person name="Nakajima N."/>
            <person name="Kawachi M."/>
        </authorList>
    </citation>
    <scope>NUCLEOTIDE SEQUENCE [LARGE SCALE GENOMIC DNA]</scope>
    <source>
        <strain evidence="2 3">NIES-35</strain>
    </source>
</reference>
<protein>
    <submittedName>
        <fullName evidence="2">Uncharacterized protein</fullName>
    </submittedName>
</protein>